<evidence type="ECO:0000313" key="18">
    <source>
        <dbReference type="EMBL" id="AER66229.1"/>
    </source>
</evidence>
<evidence type="ECO:0000256" key="5">
    <source>
        <dbReference type="ARBA" id="ARBA00022553"/>
    </source>
</evidence>
<dbReference type="STRING" id="580340.Tlie_0494"/>
<dbReference type="InterPro" id="IPR050482">
    <property type="entry name" value="Sensor_HK_TwoCompSys"/>
</dbReference>
<dbReference type="InterPro" id="IPR003660">
    <property type="entry name" value="HAMP_dom"/>
</dbReference>
<comment type="subcellular location">
    <subcellularLocation>
        <location evidence="2">Cell membrane</location>
        <topology evidence="2">Multi-pass membrane protein</topology>
    </subcellularLocation>
</comment>
<dbReference type="CDD" id="cd16917">
    <property type="entry name" value="HATPase_UhpB-NarQ-NarX-like"/>
    <property type="match status" value="1"/>
</dbReference>
<dbReference type="PANTHER" id="PTHR24421:SF10">
    <property type="entry name" value="NITRATE_NITRITE SENSOR PROTEIN NARQ"/>
    <property type="match status" value="1"/>
</dbReference>
<dbReference type="SUPFAM" id="SSF55874">
    <property type="entry name" value="ATPase domain of HSP90 chaperone/DNA topoisomerase II/histidine kinase"/>
    <property type="match status" value="1"/>
</dbReference>
<dbReference type="InterPro" id="IPR029151">
    <property type="entry name" value="Sensor-like_sf"/>
</dbReference>
<dbReference type="SUPFAM" id="SSF158472">
    <property type="entry name" value="HAMP domain-like"/>
    <property type="match status" value="1"/>
</dbReference>
<dbReference type="GO" id="GO:0005886">
    <property type="term" value="C:plasma membrane"/>
    <property type="evidence" value="ECO:0007669"/>
    <property type="project" value="UniProtKB-SubCell"/>
</dbReference>
<dbReference type="InterPro" id="IPR005467">
    <property type="entry name" value="His_kinase_dom"/>
</dbReference>
<dbReference type="SMART" id="SM00387">
    <property type="entry name" value="HATPase_c"/>
    <property type="match status" value="1"/>
</dbReference>
<evidence type="ECO:0000256" key="12">
    <source>
        <dbReference type="ARBA" id="ARBA00023012"/>
    </source>
</evidence>
<dbReference type="InterPro" id="IPR011712">
    <property type="entry name" value="Sig_transdc_His_kin_sub3_dim/P"/>
</dbReference>
<dbReference type="EC" id="2.7.13.3" evidence="3"/>
<evidence type="ECO:0000256" key="1">
    <source>
        <dbReference type="ARBA" id="ARBA00000085"/>
    </source>
</evidence>
<protein>
    <recommendedName>
        <fullName evidence="3">histidine kinase</fullName>
        <ecNumber evidence="3">2.7.13.3</ecNumber>
    </recommendedName>
</protein>
<organism evidence="18 19">
    <name type="scientific">Thermovirga lienii (strain ATCC BAA-1197 / DSM 17291 / Cas60314)</name>
    <dbReference type="NCBI Taxonomy" id="580340"/>
    <lineage>
        <taxon>Bacteria</taxon>
        <taxon>Thermotogati</taxon>
        <taxon>Synergistota</taxon>
        <taxon>Synergistia</taxon>
        <taxon>Synergistales</taxon>
        <taxon>Thermovirgaceae</taxon>
        <taxon>Thermovirga</taxon>
    </lineage>
</organism>
<keyword evidence="19" id="KW-1185">Reference proteome</keyword>
<evidence type="ECO:0000256" key="3">
    <source>
        <dbReference type="ARBA" id="ARBA00012438"/>
    </source>
</evidence>
<keyword evidence="14" id="KW-0175">Coiled coil</keyword>
<dbReference type="HOGENOM" id="CLU_409816_0_0_0"/>
<dbReference type="Pfam" id="PF07730">
    <property type="entry name" value="HisKA_3"/>
    <property type="match status" value="1"/>
</dbReference>
<accession>G7V7Z3</accession>
<reference evidence="18 19" key="2">
    <citation type="journal article" date="2012" name="Stand. Genomic Sci.">
        <title>Genome sequence of the moderately thermophilic, amino-acid-degrading and sulfur-reducing bacterium Thermovirga lienii type strain (Cas60314(T)).</title>
        <authorList>
            <person name="Goker M."/>
            <person name="Saunders E."/>
            <person name="Lapidus A."/>
            <person name="Nolan M."/>
            <person name="Lucas S."/>
            <person name="Hammon N."/>
            <person name="Deshpande S."/>
            <person name="Cheng J.F."/>
            <person name="Han C."/>
            <person name="Tapia R."/>
            <person name="Goodwin L.A."/>
            <person name="Pitluck S."/>
            <person name="Liolios K."/>
            <person name="Mavromatis K."/>
            <person name="Pagani I."/>
            <person name="Ivanova N."/>
            <person name="Mikhailova N."/>
            <person name="Pati A."/>
            <person name="Chen A."/>
            <person name="Palaniappan K."/>
            <person name="Land M."/>
            <person name="Chang Y.J."/>
            <person name="Jeffries C.D."/>
            <person name="Brambilla E.M."/>
            <person name="Rohde M."/>
            <person name="Spring S."/>
            <person name="Detter J.C."/>
            <person name="Woyke T."/>
            <person name="Bristow J."/>
            <person name="Eisen J.A."/>
            <person name="Markowitz V."/>
            <person name="Hugenholtz P."/>
            <person name="Kyrpides N.C."/>
            <person name="Klenk H.P."/>
        </authorList>
    </citation>
    <scope>NUCLEOTIDE SEQUENCE [LARGE SCALE GENOMIC DNA]</scope>
    <source>
        <strain evidence="19">ATCC BAA-1197 / DSM 17291 / Cas60314</strain>
    </source>
</reference>
<keyword evidence="8" id="KW-0547">Nucleotide-binding</keyword>
<evidence type="ECO:0000256" key="15">
    <source>
        <dbReference type="SAM" id="Phobius"/>
    </source>
</evidence>
<reference evidence="19" key="1">
    <citation type="submission" date="2011-10" db="EMBL/GenBank/DDBJ databases">
        <title>The complete genome of chromosome of Thermovirga lienii DSM 17291.</title>
        <authorList>
            <consortium name="US DOE Joint Genome Institute (JGI-PGF)"/>
            <person name="Lucas S."/>
            <person name="Copeland A."/>
            <person name="Lapidus A."/>
            <person name="Glavina del Rio T."/>
            <person name="Dalin E."/>
            <person name="Tice H."/>
            <person name="Bruce D."/>
            <person name="Goodwin L."/>
            <person name="Pitluck S."/>
            <person name="Peters L."/>
            <person name="Mikhailova N."/>
            <person name="Saunders E."/>
            <person name="Kyrpides N."/>
            <person name="Mavromatis K."/>
            <person name="Ivanova N."/>
            <person name="Last F.I."/>
            <person name="Brettin T."/>
            <person name="Detter J.C."/>
            <person name="Han C."/>
            <person name="Larimer F."/>
            <person name="Land M."/>
            <person name="Hauser L."/>
            <person name="Markowitz V."/>
            <person name="Cheng J.-F."/>
            <person name="Hugenholtz P."/>
            <person name="Woyke T."/>
            <person name="Wu D."/>
            <person name="Spring S."/>
            <person name="Schroeder M."/>
            <person name="Brambilla E.-M."/>
            <person name="Klenk H.-P."/>
            <person name="Eisen J.A."/>
        </authorList>
    </citation>
    <scope>NUCLEOTIDE SEQUENCE [LARGE SCALE GENOMIC DNA]</scope>
    <source>
        <strain evidence="19">ATCC BAA-1197 / DSM 17291 / Cas60314</strain>
    </source>
</reference>
<evidence type="ECO:0000256" key="6">
    <source>
        <dbReference type="ARBA" id="ARBA00022679"/>
    </source>
</evidence>
<evidence type="ECO:0000256" key="11">
    <source>
        <dbReference type="ARBA" id="ARBA00022989"/>
    </source>
</evidence>
<keyword evidence="12" id="KW-0902">Two-component regulatory system</keyword>
<keyword evidence="4" id="KW-1003">Cell membrane</keyword>
<dbReference type="OrthoDB" id="9804955at2"/>
<dbReference type="PANTHER" id="PTHR24421">
    <property type="entry name" value="NITRATE/NITRITE SENSOR PROTEIN NARX-RELATED"/>
    <property type="match status" value="1"/>
</dbReference>
<evidence type="ECO:0000259" key="17">
    <source>
        <dbReference type="PROSITE" id="PS50885"/>
    </source>
</evidence>
<dbReference type="eggNOG" id="COG3850">
    <property type="taxonomic scope" value="Bacteria"/>
</dbReference>
<dbReference type="Gene3D" id="1.20.5.1930">
    <property type="match status" value="1"/>
</dbReference>
<evidence type="ECO:0000256" key="10">
    <source>
        <dbReference type="ARBA" id="ARBA00022840"/>
    </source>
</evidence>
<dbReference type="EMBL" id="CP003096">
    <property type="protein sequence ID" value="AER66229.1"/>
    <property type="molecule type" value="Genomic_DNA"/>
</dbReference>
<feature type="domain" description="HAMP" evidence="17">
    <location>
        <begin position="316"/>
        <end position="368"/>
    </location>
</feature>
<dbReference type="SMART" id="SM00304">
    <property type="entry name" value="HAMP"/>
    <property type="match status" value="1"/>
</dbReference>
<dbReference type="CDD" id="cd12913">
    <property type="entry name" value="PDC1_MCP_like"/>
    <property type="match status" value="1"/>
</dbReference>
<dbReference type="CDD" id="cd06225">
    <property type="entry name" value="HAMP"/>
    <property type="match status" value="1"/>
</dbReference>
<dbReference type="Gene3D" id="6.10.340.10">
    <property type="match status" value="1"/>
</dbReference>
<dbReference type="KEGG" id="tli:Tlie_0494"/>
<dbReference type="GO" id="GO:0046983">
    <property type="term" value="F:protein dimerization activity"/>
    <property type="evidence" value="ECO:0007669"/>
    <property type="project" value="InterPro"/>
</dbReference>
<comment type="catalytic activity">
    <reaction evidence="1">
        <text>ATP + protein L-histidine = ADP + protein N-phospho-L-histidine.</text>
        <dbReference type="EC" id="2.7.13.3"/>
    </reaction>
</comment>
<keyword evidence="9 18" id="KW-0418">Kinase</keyword>
<sequence length="601" mass="68795">MVSFFRSIRSRFIAFLVLIVALFLGLLLVFTYSSLKDAALRNAKELSRAAMRQTKGSIDIFFSELERLARALAKYPAFKNVDTTVMREIVLAEVEARKEYLRAIYLGTKDGKMYEWGIGPGFVNNSPIFEPHYDPRERPWFKRALEKGEFSVSDPYLYASFPALGITAVLPVYDDLGDFVGVLGLDILLEDLQKMVKNFKIEKNGKVIILNRDNHVIVSQFDDEKDGKNTKLETFDLFNIANLANHKDSYVVESHKMGKRYLISTTEDQRTGWKIIVALPYDEVILPAIRNIKGIIVLEVLLTIFLGFALLVMSNNIIIHPLRDAIEVIEATKVGDATVRMPEDRKDEFGVLAREFNRLIEAVREYQRELEEKVKDRTKRIIELQKENLRLRLIEEKERIYGYLHDSLGARLTNINISNAVAQKVVDKDKKMLKDMLQRIETNTRLAISDLREILKGSTLDSRRMIDFCNVLHANVKSRLELKDIELEWHSELDPLQDEICPKVRLEFEKILQELTSNVLKHSEAKNVRVFFSLDEDKLRLEYSDDGVGGALVDPEKKGYGLAGIAERVKMLGGEFKVNSPKGGGTKVVILLPNRGRREEL</sequence>
<dbReference type="SUPFAM" id="SSF103190">
    <property type="entry name" value="Sensory domain-like"/>
    <property type="match status" value="1"/>
</dbReference>
<evidence type="ECO:0000256" key="4">
    <source>
        <dbReference type="ARBA" id="ARBA00022475"/>
    </source>
</evidence>
<evidence type="ECO:0000259" key="16">
    <source>
        <dbReference type="PROSITE" id="PS50109"/>
    </source>
</evidence>
<keyword evidence="13 15" id="KW-0472">Membrane</keyword>
<dbReference type="Gene3D" id="3.30.565.10">
    <property type="entry name" value="Histidine kinase-like ATPase, C-terminal domain"/>
    <property type="match status" value="1"/>
</dbReference>
<keyword evidence="5" id="KW-0597">Phosphoprotein</keyword>
<dbReference type="AlphaFoldDB" id="G7V7Z3"/>
<keyword evidence="6" id="KW-0808">Transferase</keyword>
<evidence type="ECO:0000256" key="9">
    <source>
        <dbReference type="ARBA" id="ARBA00022777"/>
    </source>
</evidence>
<evidence type="ECO:0000256" key="14">
    <source>
        <dbReference type="SAM" id="Coils"/>
    </source>
</evidence>
<keyword evidence="7 15" id="KW-0812">Transmembrane</keyword>
<dbReference type="PROSITE" id="PS50109">
    <property type="entry name" value="HIS_KIN"/>
    <property type="match status" value="1"/>
</dbReference>
<dbReference type="GO" id="GO:0005524">
    <property type="term" value="F:ATP binding"/>
    <property type="evidence" value="ECO:0007669"/>
    <property type="project" value="UniProtKB-KW"/>
</dbReference>
<evidence type="ECO:0000313" key="19">
    <source>
        <dbReference type="Proteomes" id="UP000005868"/>
    </source>
</evidence>
<evidence type="ECO:0000256" key="8">
    <source>
        <dbReference type="ARBA" id="ARBA00022741"/>
    </source>
</evidence>
<dbReference type="Pfam" id="PF00672">
    <property type="entry name" value="HAMP"/>
    <property type="match status" value="1"/>
</dbReference>
<dbReference type="CDD" id="cd12912">
    <property type="entry name" value="PDC2_MCP_like"/>
    <property type="match status" value="1"/>
</dbReference>
<feature type="transmembrane region" description="Helical" evidence="15">
    <location>
        <begin position="12"/>
        <end position="32"/>
    </location>
</feature>
<proteinExistence type="predicted"/>
<dbReference type="Proteomes" id="UP000005868">
    <property type="component" value="Chromosome"/>
</dbReference>
<evidence type="ECO:0000256" key="13">
    <source>
        <dbReference type="ARBA" id="ARBA00023136"/>
    </source>
</evidence>
<dbReference type="Pfam" id="PF02743">
    <property type="entry name" value="dCache_1"/>
    <property type="match status" value="1"/>
</dbReference>
<name>G7V7Z3_THELD</name>
<dbReference type="GO" id="GO:0000155">
    <property type="term" value="F:phosphorelay sensor kinase activity"/>
    <property type="evidence" value="ECO:0007669"/>
    <property type="project" value="InterPro"/>
</dbReference>
<feature type="domain" description="Histidine kinase" evidence="16">
    <location>
        <begin position="507"/>
        <end position="596"/>
    </location>
</feature>
<keyword evidence="11 15" id="KW-1133">Transmembrane helix</keyword>
<keyword evidence="10" id="KW-0067">ATP-binding</keyword>
<dbReference type="InterPro" id="IPR036890">
    <property type="entry name" value="HATPase_C_sf"/>
</dbReference>
<evidence type="ECO:0000256" key="7">
    <source>
        <dbReference type="ARBA" id="ARBA00022692"/>
    </source>
</evidence>
<dbReference type="InterPro" id="IPR003594">
    <property type="entry name" value="HATPase_dom"/>
</dbReference>
<evidence type="ECO:0000256" key="2">
    <source>
        <dbReference type="ARBA" id="ARBA00004651"/>
    </source>
</evidence>
<feature type="coiled-coil region" evidence="14">
    <location>
        <begin position="353"/>
        <end position="399"/>
    </location>
</feature>
<gene>
    <name evidence="18" type="ordered locus">Tlie_0494</name>
</gene>
<dbReference type="Pfam" id="PF02518">
    <property type="entry name" value="HATPase_c"/>
    <property type="match status" value="1"/>
</dbReference>
<dbReference type="PROSITE" id="PS50885">
    <property type="entry name" value="HAMP"/>
    <property type="match status" value="1"/>
</dbReference>
<dbReference type="InterPro" id="IPR033479">
    <property type="entry name" value="dCache_1"/>
</dbReference>
<dbReference type="Gene3D" id="3.30.450.20">
    <property type="entry name" value="PAS domain"/>
    <property type="match status" value="2"/>
</dbReference>
<dbReference type="eggNOG" id="COG4585">
    <property type="taxonomic scope" value="Bacteria"/>
</dbReference>